<dbReference type="PROSITE" id="PS51704">
    <property type="entry name" value="GP_PDE"/>
    <property type="match status" value="1"/>
</dbReference>
<dbReference type="Gene3D" id="3.20.20.190">
    <property type="entry name" value="Phosphatidylinositol (PI) phosphodiesterase"/>
    <property type="match status" value="1"/>
</dbReference>
<evidence type="ECO:0000313" key="3">
    <source>
        <dbReference type="Proteomes" id="UP000588806"/>
    </source>
</evidence>
<proteinExistence type="predicted"/>
<dbReference type="InterPro" id="IPR017946">
    <property type="entry name" value="PLC-like_Pdiesterase_TIM-brl"/>
</dbReference>
<dbReference type="PANTHER" id="PTHR46211">
    <property type="entry name" value="GLYCEROPHOSPHORYL DIESTER PHOSPHODIESTERASE"/>
    <property type="match status" value="1"/>
</dbReference>
<dbReference type="InterPro" id="IPR030395">
    <property type="entry name" value="GP_PDE_dom"/>
</dbReference>
<organism evidence="2 3">
    <name type="scientific">Vreelandella azerica</name>
    <dbReference type="NCBI Taxonomy" id="2732867"/>
    <lineage>
        <taxon>Bacteria</taxon>
        <taxon>Pseudomonadati</taxon>
        <taxon>Pseudomonadota</taxon>
        <taxon>Gammaproteobacteria</taxon>
        <taxon>Oceanospirillales</taxon>
        <taxon>Halomonadaceae</taxon>
        <taxon>Vreelandella</taxon>
    </lineage>
</organism>
<dbReference type="Pfam" id="PF03009">
    <property type="entry name" value="GDPD"/>
    <property type="match status" value="1"/>
</dbReference>
<dbReference type="AlphaFoldDB" id="A0A7Y3TZM5"/>
<gene>
    <name evidence="2" type="ORF">HLB35_07225</name>
</gene>
<evidence type="ECO:0000259" key="1">
    <source>
        <dbReference type="PROSITE" id="PS51704"/>
    </source>
</evidence>
<dbReference type="GO" id="GO:0006629">
    <property type="term" value="P:lipid metabolic process"/>
    <property type="evidence" value="ECO:0007669"/>
    <property type="project" value="InterPro"/>
</dbReference>
<dbReference type="GO" id="GO:0008081">
    <property type="term" value="F:phosphoric diester hydrolase activity"/>
    <property type="evidence" value="ECO:0007669"/>
    <property type="project" value="InterPro"/>
</dbReference>
<dbReference type="PANTHER" id="PTHR46211:SF7">
    <property type="entry name" value="GLYCEROPHOSPHODIESTER PHOSPHODIESTERASE"/>
    <property type="match status" value="1"/>
</dbReference>
<sequence>MPHFLRHLPWLILVTATANADTEALEQQYTDLESFQVIAHRGASGNAPESTLPALELAHRSGADYLELDIQLSADGHLVAFHDRELQRTSNGEGRINDFDLETLQQLDTGSWFNAAYPDKANEGFVGLPILSLEEVFKRFGHDARYYLETKAPDQNPGLEAALVDMLERFEMIADGRVIVQSFSRESLLALRDLRADLPLVQLLWLPADDMPLDLEALGDITDYALGVGVNFRADEEIVLTENFIETAQTHGLKVHVYTVNEQEDMQTLIDWRADGLFTDYPERLLELTE</sequence>
<feature type="domain" description="GP-PDE" evidence="1">
    <location>
        <begin position="35"/>
        <end position="289"/>
    </location>
</feature>
<comment type="caution">
    <text evidence="2">The sequence shown here is derived from an EMBL/GenBank/DDBJ whole genome shotgun (WGS) entry which is preliminary data.</text>
</comment>
<dbReference type="Proteomes" id="UP000588806">
    <property type="component" value="Unassembled WGS sequence"/>
</dbReference>
<dbReference type="SUPFAM" id="SSF51695">
    <property type="entry name" value="PLC-like phosphodiesterases"/>
    <property type="match status" value="1"/>
</dbReference>
<dbReference type="RefSeq" id="WP_171702045.1">
    <property type="nucleotide sequence ID" value="NZ_JABFHI010000002.1"/>
</dbReference>
<evidence type="ECO:0000313" key="2">
    <source>
        <dbReference type="EMBL" id="NOG31609.1"/>
    </source>
</evidence>
<protein>
    <submittedName>
        <fullName evidence="2">Glycerophosphodiester phosphodiesterase</fullName>
    </submittedName>
</protein>
<reference evidence="2 3" key="2">
    <citation type="submission" date="2020-06" db="EMBL/GenBank/DDBJ databases">
        <title>Halomonas songnenensis sp. nov., a moderately halophilic bacterium isolated from saline and alkaline soils.</title>
        <authorList>
            <person name="Jiang J."/>
            <person name="Pan Y."/>
        </authorList>
    </citation>
    <scope>NUCLEOTIDE SEQUENCE [LARGE SCALE GENOMIC DNA]</scope>
    <source>
        <strain evidence="2 3">TBZ9</strain>
    </source>
</reference>
<keyword evidence="3" id="KW-1185">Reference proteome</keyword>
<accession>A0A7Y3TZM5</accession>
<reference evidence="2 3" key="1">
    <citation type="submission" date="2020-05" db="EMBL/GenBank/DDBJ databases">
        <authorList>
            <person name="Ruan W."/>
            <person name="Jeon C.O."/>
            <person name="Chun B.H."/>
        </authorList>
    </citation>
    <scope>NUCLEOTIDE SEQUENCE [LARGE SCALE GENOMIC DNA]</scope>
    <source>
        <strain evidence="2 3">TBZ9</strain>
    </source>
</reference>
<dbReference type="EMBL" id="JABFHI010000002">
    <property type="protein sequence ID" value="NOG31609.1"/>
    <property type="molecule type" value="Genomic_DNA"/>
</dbReference>
<name>A0A7Y3TZM5_9GAMM</name>